<gene>
    <name evidence="2" type="ORF">SDC9_117302</name>
</gene>
<proteinExistence type="predicted"/>
<dbReference type="EMBL" id="VSSQ01023425">
    <property type="protein sequence ID" value="MPM70347.1"/>
    <property type="molecule type" value="Genomic_DNA"/>
</dbReference>
<reference evidence="2" key="1">
    <citation type="submission" date="2019-08" db="EMBL/GenBank/DDBJ databases">
        <authorList>
            <person name="Kucharzyk K."/>
            <person name="Murdoch R.W."/>
            <person name="Higgins S."/>
            <person name="Loffler F."/>
        </authorList>
    </citation>
    <scope>NUCLEOTIDE SEQUENCE</scope>
</reference>
<name>A0A645BYW4_9ZZZZ</name>
<keyword evidence="1" id="KW-1133">Transmembrane helix</keyword>
<feature type="transmembrane region" description="Helical" evidence="1">
    <location>
        <begin position="38"/>
        <end position="62"/>
    </location>
</feature>
<comment type="caution">
    <text evidence="2">The sequence shown here is derived from an EMBL/GenBank/DDBJ whole genome shotgun (WGS) entry which is preliminary data.</text>
</comment>
<keyword evidence="1" id="KW-0812">Transmembrane</keyword>
<protein>
    <submittedName>
        <fullName evidence="2">Uncharacterized protein</fullName>
    </submittedName>
</protein>
<evidence type="ECO:0000256" key="1">
    <source>
        <dbReference type="SAM" id="Phobius"/>
    </source>
</evidence>
<evidence type="ECO:0000313" key="2">
    <source>
        <dbReference type="EMBL" id="MPM70347.1"/>
    </source>
</evidence>
<dbReference type="AlphaFoldDB" id="A0A645BYW4"/>
<organism evidence="2">
    <name type="scientific">bioreactor metagenome</name>
    <dbReference type="NCBI Taxonomy" id="1076179"/>
    <lineage>
        <taxon>unclassified sequences</taxon>
        <taxon>metagenomes</taxon>
        <taxon>ecological metagenomes</taxon>
    </lineage>
</organism>
<accession>A0A645BYW4</accession>
<feature type="transmembrane region" description="Helical" evidence="1">
    <location>
        <begin position="68"/>
        <end position="90"/>
    </location>
</feature>
<sequence>MPGSCLRNTFSSATAKSSGGHLMATAAKPLSCLIRSSAALNVALPAINVVILATVFQCSGLICVSTSSFTWILLISIFIFSASIWAKVVFIPGPHSTTPLFMLILPSVLNVRNTPDTASVGESDVFQKQLIPFALILLFPKSILAPSFQFIDSFNF</sequence>
<keyword evidence="1" id="KW-0472">Membrane</keyword>